<name>A0A9N9BAG6_9GLOM</name>
<feature type="chain" id="PRO_5040111319" evidence="1">
    <location>
        <begin position="22"/>
        <end position="56"/>
    </location>
</feature>
<dbReference type="AlphaFoldDB" id="A0A9N9BAG6"/>
<gene>
    <name evidence="2" type="ORF">AGERDE_LOCUS7154</name>
</gene>
<reference evidence="2" key="1">
    <citation type="submission" date="2021-06" db="EMBL/GenBank/DDBJ databases">
        <authorList>
            <person name="Kallberg Y."/>
            <person name="Tangrot J."/>
            <person name="Rosling A."/>
        </authorList>
    </citation>
    <scope>NUCLEOTIDE SEQUENCE</scope>
    <source>
        <strain evidence="2">MT106</strain>
    </source>
</reference>
<dbReference type="EMBL" id="CAJVPL010001244">
    <property type="protein sequence ID" value="CAG8561049.1"/>
    <property type="molecule type" value="Genomic_DNA"/>
</dbReference>
<evidence type="ECO:0000313" key="2">
    <source>
        <dbReference type="EMBL" id="CAG8561049.1"/>
    </source>
</evidence>
<evidence type="ECO:0000313" key="3">
    <source>
        <dbReference type="Proteomes" id="UP000789831"/>
    </source>
</evidence>
<dbReference type="Proteomes" id="UP000789831">
    <property type="component" value="Unassembled WGS sequence"/>
</dbReference>
<feature type="non-terminal residue" evidence="2">
    <location>
        <position position="56"/>
    </location>
</feature>
<keyword evidence="3" id="KW-1185">Reference proteome</keyword>
<comment type="caution">
    <text evidence="2">The sequence shown here is derived from an EMBL/GenBank/DDBJ whole genome shotgun (WGS) entry which is preliminary data.</text>
</comment>
<feature type="signal peptide" evidence="1">
    <location>
        <begin position="1"/>
        <end position="21"/>
    </location>
</feature>
<keyword evidence="1" id="KW-0732">Signal</keyword>
<accession>A0A9N9BAG6</accession>
<organism evidence="2 3">
    <name type="scientific">Ambispora gerdemannii</name>
    <dbReference type="NCBI Taxonomy" id="144530"/>
    <lineage>
        <taxon>Eukaryota</taxon>
        <taxon>Fungi</taxon>
        <taxon>Fungi incertae sedis</taxon>
        <taxon>Mucoromycota</taxon>
        <taxon>Glomeromycotina</taxon>
        <taxon>Glomeromycetes</taxon>
        <taxon>Archaeosporales</taxon>
        <taxon>Ambisporaceae</taxon>
        <taxon>Ambispora</taxon>
    </lineage>
</organism>
<sequence length="56" mass="6142">MKINKSLFALFALTSITSTIAVPINQDFKVSLANNNDEVKRFTDPISQLSKVTSSP</sequence>
<evidence type="ECO:0000256" key="1">
    <source>
        <dbReference type="SAM" id="SignalP"/>
    </source>
</evidence>
<protein>
    <submittedName>
        <fullName evidence="2">5735_t:CDS:1</fullName>
    </submittedName>
</protein>
<proteinExistence type="predicted"/>